<reference evidence="1" key="1">
    <citation type="submission" date="2021-01" db="EMBL/GenBank/DDBJ databases">
        <authorList>
            <person name="Corre E."/>
            <person name="Pelletier E."/>
            <person name="Niang G."/>
            <person name="Scheremetjew M."/>
            <person name="Finn R."/>
            <person name="Kale V."/>
            <person name="Holt S."/>
            <person name="Cochrane G."/>
            <person name="Meng A."/>
            <person name="Brown T."/>
            <person name="Cohen L."/>
        </authorList>
    </citation>
    <scope>NUCLEOTIDE SEQUENCE</scope>
    <source>
        <strain evidence="1">CCMP281</strain>
    </source>
</reference>
<proteinExistence type="predicted"/>
<accession>A0A7S3AT62</accession>
<dbReference type="AlphaFoldDB" id="A0A7S3AT62"/>
<gene>
    <name evidence="1" type="ORF">HERI1096_LOCUS13510</name>
</gene>
<name>A0A7S3AT62_9EUKA</name>
<evidence type="ECO:0000313" key="1">
    <source>
        <dbReference type="EMBL" id="CAE0112850.1"/>
    </source>
</evidence>
<protein>
    <submittedName>
        <fullName evidence="1">Uncharacterized protein</fullName>
    </submittedName>
</protein>
<organism evidence="1">
    <name type="scientific">Haptolina ericina</name>
    <dbReference type="NCBI Taxonomy" id="156174"/>
    <lineage>
        <taxon>Eukaryota</taxon>
        <taxon>Haptista</taxon>
        <taxon>Haptophyta</taxon>
        <taxon>Prymnesiophyceae</taxon>
        <taxon>Prymnesiales</taxon>
        <taxon>Prymnesiaceae</taxon>
        <taxon>Haptolina</taxon>
    </lineage>
</organism>
<dbReference type="EMBL" id="HBHX01024279">
    <property type="protein sequence ID" value="CAE0112850.1"/>
    <property type="molecule type" value="Transcribed_RNA"/>
</dbReference>
<sequence length="114" mass="12094">MSITTRGGLGWGVVRRGEMNGVVPRASMGCGGAGPGVAVWSWVVMIHSFLVLQLLEVAFVQAVLLAGGGRQNEARYPPELSKYVDVNTIPFGNLYGLPDPSEDPNGEYTCPALC</sequence>